<organism evidence="6 7">
    <name type="scientific">Salipiger thiooxidans</name>
    <dbReference type="NCBI Taxonomy" id="282683"/>
    <lineage>
        <taxon>Bacteria</taxon>
        <taxon>Pseudomonadati</taxon>
        <taxon>Pseudomonadota</taxon>
        <taxon>Alphaproteobacteria</taxon>
        <taxon>Rhodobacterales</taxon>
        <taxon>Roseobacteraceae</taxon>
        <taxon>Salipiger</taxon>
    </lineage>
</organism>
<keyword evidence="2 4" id="KW-0238">DNA-binding</keyword>
<dbReference type="Proteomes" id="UP000198994">
    <property type="component" value="Unassembled WGS sequence"/>
</dbReference>
<dbReference type="SUPFAM" id="SSF46689">
    <property type="entry name" value="Homeodomain-like"/>
    <property type="match status" value="1"/>
</dbReference>
<gene>
    <name evidence="6" type="ORF">SAMN04488105_112122</name>
</gene>
<dbReference type="Gene3D" id="1.10.357.10">
    <property type="entry name" value="Tetracycline Repressor, domain 2"/>
    <property type="match status" value="1"/>
</dbReference>
<sequence>MQEAQQHIDPKAEAILEAAFGQFAAYGFRRTSMEDIAKAAGMSRPALYLHFAGKEAILRALVGLYYARLGNAVEAALAGAGAPEEVLERAFACHAAAIPDAVLRAAHGEELLDRTAALCGDIFVEGEGRLAALYADWLSREANAGRLRLEGPPRELAGTMLAAAKGTKVAPYDAYPERLRLLARLLGRGLRA</sequence>
<dbReference type="PANTHER" id="PTHR30055">
    <property type="entry name" value="HTH-TYPE TRANSCRIPTIONAL REGULATOR RUTR"/>
    <property type="match status" value="1"/>
</dbReference>
<dbReference type="InterPro" id="IPR001647">
    <property type="entry name" value="HTH_TetR"/>
</dbReference>
<dbReference type="FunFam" id="1.10.10.60:FF:000141">
    <property type="entry name" value="TetR family transcriptional regulator"/>
    <property type="match status" value="1"/>
</dbReference>
<protein>
    <submittedName>
        <fullName evidence="6">Transcriptional regulator, TetR family</fullName>
    </submittedName>
</protein>
<dbReference type="PRINTS" id="PR00455">
    <property type="entry name" value="HTHTETR"/>
</dbReference>
<proteinExistence type="predicted"/>
<accession>A0A1G7IAW6</accession>
<dbReference type="InterPro" id="IPR009057">
    <property type="entry name" value="Homeodomain-like_sf"/>
</dbReference>
<name>A0A1G7IAW6_9RHOB</name>
<dbReference type="RefSeq" id="WP_089961852.1">
    <property type="nucleotide sequence ID" value="NZ_FNAV01000012.1"/>
</dbReference>
<dbReference type="PROSITE" id="PS50977">
    <property type="entry name" value="HTH_TETR_2"/>
    <property type="match status" value="1"/>
</dbReference>
<keyword evidence="7" id="KW-1185">Reference proteome</keyword>
<dbReference type="PANTHER" id="PTHR30055:SF234">
    <property type="entry name" value="HTH-TYPE TRANSCRIPTIONAL REGULATOR BETI"/>
    <property type="match status" value="1"/>
</dbReference>
<evidence type="ECO:0000256" key="4">
    <source>
        <dbReference type="PROSITE-ProRule" id="PRU00335"/>
    </source>
</evidence>
<evidence type="ECO:0000256" key="2">
    <source>
        <dbReference type="ARBA" id="ARBA00023125"/>
    </source>
</evidence>
<dbReference type="InterPro" id="IPR050109">
    <property type="entry name" value="HTH-type_TetR-like_transc_reg"/>
</dbReference>
<evidence type="ECO:0000256" key="1">
    <source>
        <dbReference type="ARBA" id="ARBA00023015"/>
    </source>
</evidence>
<evidence type="ECO:0000313" key="6">
    <source>
        <dbReference type="EMBL" id="SDF09666.1"/>
    </source>
</evidence>
<evidence type="ECO:0000313" key="7">
    <source>
        <dbReference type="Proteomes" id="UP000198994"/>
    </source>
</evidence>
<dbReference type="AlphaFoldDB" id="A0A1G7IAW6"/>
<dbReference type="Pfam" id="PF00440">
    <property type="entry name" value="TetR_N"/>
    <property type="match status" value="1"/>
</dbReference>
<feature type="domain" description="HTH tetR-type" evidence="5">
    <location>
        <begin position="9"/>
        <end position="69"/>
    </location>
</feature>
<evidence type="ECO:0000259" key="5">
    <source>
        <dbReference type="PROSITE" id="PS50977"/>
    </source>
</evidence>
<dbReference type="GO" id="GO:0000976">
    <property type="term" value="F:transcription cis-regulatory region binding"/>
    <property type="evidence" value="ECO:0007669"/>
    <property type="project" value="TreeGrafter"/>
</dbReference>
<dbReference type="Gene3D" id="1.10.10.60">
    <property type="entry name" value="Homeodomain-like"/>
    <property type="match status" value="1"/>
</dbReference>
<dbReference type="STRING" id="282683.SAMN04488105_112122"/>
<dbReference type="EMBL" id="FNAV01000012">
    <property type="protein sequence ID" value="SDF09666.1"/>
    <property type="molecule type" value="Genomic_DNA"/>
</dbReference>
<reference evidence="7" key="1">
    <citation type="submission" date="2016-10" db="EMBL/GenBank/DDBJ databases">
        <authorList>
            <person name="Varghese N."/>
            <person name="Submissions S."/>
        </authorList>
    </citation>
    <scope>NUCLEOTIDE SEQUENCE [LARGE SCALE GENOMIC DNA]</scope>
    <source>
        <strain evidence="7">DSM 10146</strain>
    </source>
</reference>
<dbReference type="OrthoDB" id="9802802at2"/>
<keyword evidence="3" id="KW-0804">Transcription</keyword>
<evidence type="ECO:0000256" key="3">
    <source>
        <dbReference type="ARBA" id="ARBA00023163"/>
    </source>
</evidence>
<feature type="DNA-binding region" description="H-T-H motif" evidence="4">
    <location>
        <begin position="32"/>
        <end position="51"/>
    </location>
</feature>
<keyword evidence="1" id="KW-0805">Transcription regulation</keyword>
<dbReference type="GO" id="GO:0003700">
    <property type="term" value="F:DNA-binding transcription factor activity"/>
    <property type="evidence" value="ECO:0007669"/>
    <property type="project" value="TreeGrafter"/>
</dbReference>